<name>A0ABS9X571_9GAMM</name>
<dbReference type="PANTHER" id="PTHR22901">
    <property type="entry name" value="SIALATE O-ACETYLESTERASE"/>
    <property type="match status" value="1"/>
</dbReference>
<evidence type="ECO:0000256" key="1">
    <source>
        <dbReference type="ARBA" id="ARBA00022801"/>
    </source>
</evidence>
<dbReference type="Proteomes" id="UP001139646">
    <property type="component" value="Unassembled WGS sequence"/>
</dbReference>
<organism evidence="4 5">
    <name type="scientific">Colwellia maritima</name>
    <dbReference type="NCBI Taxonomy" id="2912588"/>
    <lineage>
        <taxon>Bacteria</taxon>
        <taxon>Pseudomonadati</taxon>
        <taxon>Pseudomonadota</taxon>
        <taxon>Gammaproteobacteria</taxon>
        <taxon>Alteromonadales</taxon>
        <taxon>Colwelliaceae</taxon>
        <taxon>Colwellia</taxon>
    </lineage>
</organism>
<dbReference type="InterPro" id="IPR005181">
    <property type="entry name" value="SASA"/>
</dbReference>
<feature type="domain" description="Sialate O-acetylesterase" evidence="3">
    <location>
        <begin position="109"/>
        <end position="213"/>
    </location>
</feature>
<protein>
    <recommendedName>
        <fullName evidence="3">Sialate O-acetylesterase domain-containing protein</fullName>
    </recommendedName>
</protein>
<dbReference type="InterPro" id="IPR036514">
    <property type="entry name" value="SGNH_hydro_sf"/>
</dbReference>
<gene>
    <name evidence="4" type="ORF">L3081_20950</name>
</gene>
<keyword evidence="2" id="KW-0732">Signal</keyword>
<dbReference type="InterPro" id="IPR039329">
    <property type="entry name" value="SIAE"/>
</dbReference>
<dbReference type="EMBL" id="JAKKSL010000005">
    <property type="protein sequence ID" value="MCI2285400.1"/>
    <property type="molecule type" value="Genomic_DNA"/>
</dbReference>
<evidence type="ECO:0000259" key="3">
    <source>
        <dbReference type="Pfam" id="PF03629"/>
    </source>
</evidence>
<keyword evidence="5" id="KW-1185">Reference proteome</keyword>
<sequence>MNNALIKSFCLSLLVTLSLLSFSTTAITLSNLFQDNMIIQRDKPFLISGSAAPSTPVTVTLDKSEWKGMSNLQGYWEVNLPAQAVGGPHVIKVTSQKKEKEISNIYFGDVWIASGQSNMEWKLSWSTDNWEDESLQANLPLIRFLEVKNTISPTPKTTLTLEKKWLSATPNTVKDFSAIAWYFAKAIHLDTDVPIGIIDSAWGGTPIEAWTPNSIVKNLPHEYPNTTYLDKDNWQNKVQLSDNNNKRRQQQLHNEKAFKELQTGSEQYDDSTWQLTSLPGEYQGDNIVWMRKKLYLSNISIKEPSLLSFGLYPNYFEVFINNKRIFKRAAHRR</sequence>
<dbReference type="PANTHER" id="PTHR22901:SF0">
    <property type="entry name" value="SIALATE O-ACETYLESTERASE"/>
    <property type="match status" value="1"/>
</dbReference>
<evidence type="ECO:0000256" key="2">
    <source>
        <dbReference type="SAM" id="SignalP"/>
    </source>
</evidence>
<reference evidence="4" key="1">
    <citation type="submission" date="2022-01" db="EMBL/GenBank/DDBJ databases">
        <title>Colwellia maritima, isolated from seawater.</title>
        <authorList>
            <person name="Kristyanto S."/>
            <person name="Jung J."/>
            <person name="Jeon C.O."/>
        </authorList>
    </citation>
    <scope>NUCLEOTIDE SEQUENCE</scope>
    <source>
        <strain evidence="4">MSW7</strain>
    </source>
</reference>
<dbReference type="SUPFAM" id="SSF52266">
    <property type="entry name" value="SGNH hydrolase"/>
    <property type="match status" value="1"/>
</dbReference>
<keyword evidence="1" id="KW-0378">Hydrolase</keyword>
<accession>A0ABS9X571</accession>
<proteinExistence type="predicted"/>
<feature type="signal peptide" evidence="2">
    <location>
        <begin position="1"/>
        <end position="26"/>
    </location>
</feature>
<feature type="chain" id="PRO_5045877416" description="Sialate O-acetylesterase domain-containing protein" evidence="2">
    <location>
        <begin position="27"/>
        <end position="333"/>
    </location>
</feature>
<evidence type="ECO:0000313" key="5">
    <source>
        <dbReference type="Proteomes" id="UP001139646"/>
    </source>
</evidence>
<dbReference type="RefSeq" id="WP_242288283.1">
    <property type="nucleotide sequence ID" value="NZ_JAKKSL010000005.1"/>
</dbReference>
<comment type="caution">
    <text evidence="4">The sequence shown here is derived from an EMBL/GenBank/DDBJ whole genome shotgun (WGS) entry which is preliminary data.</text>
</comment>
<dbReference type="Gene3D" id="3.40.50.1110">
    <property type="entry name" value="SGNH hydrolase"/>
    <property type="match status" value="1"/>
</dbReference>
<evidence type="ECO:0000313" key="4">
    <source>
        <dbReference type="EMBL" id="MCI2285400.1"/>
    </source>
</evidence>
<dbReference type="Pfam" id="PF03629">
    <property type="entry name" value="SASA"/>
    <property type="match status" value="1"/>
</dbReference>